<accession>A0ABS6MBE7</accession>
<evidence type="ECO:0000313" key="2">
    <source>
        <dbReference type="EMBL" id="MBV0933565.1"/>
    </source>
</evidence>
<sequence length="164" mass="18480">MKGILMTVLVSGLGSVSAMAQVYTCEVNDRRIFQSTPCAVGDAPMELQITPAATGDGPRMNTGVGDYLQTLKARRQQDRDYRDRMADEASQRRQWREKIERAIQRRQVIVGMTEDQVRRAWGQPTEVNRSTSRSGATEQWVYREKDAAKADYVYLENGTVSGTN</sequence>
<evidence type="ECO:0000256" key="1">
    <source>
        <dbReference type="SAM" id="SignalP"/>
    </source>
</evidence>
<dbReference type="Proteomes" id="UP000755551">
    <property type="component" value="Unassembled WGS sequence"/>
</dbReference>
<feature type="signal peptide" evidence="1">
    <location>
        <begin position="1"/>
        <end position="20"/>
    </location>
</feature>
<dbReference type="EMBL" id="JAHQZT010000010">
    <property type="protein sequence ID" value="MBV0933565.1"/>
    <property type="molecule type" value="Genomic_DNA"/>
</dbReference>
<dbReference type="RefSeq" id="WP_217334986.1">
    <property type="nucleotide sequence ID" value="NZ_JAHQZT010000010.1"/>
</dbReference>
<name>A0ABS6MBE7_9GAMM</name>
<evidence type="ECO:0008006" key="4">
    <source>
        <dbReference type="Google" id="ProtNLM"/>
    </source>
</evidence>
<keyword evidence="3" id="KW-1185">Reference proteome</keyword>
<gene>
    <name evidence="2" type="ORF">KTN04_09470</name>
</gene>
<proteinExistence type="predicted"/>
<reference evidence="2 3" key="1">
    <citation type="submission" date="2021-06" db="EMBL/GenBank/DDBJ databases">
        <title>Bacterium isolated from marine sediment.</title>
        <authorList>
            <person name="Zhu K.-L."/>
            <person name="Du Z.-J."/>
            <person name="Liang Q.-Y."/>
        </authorList>
    </citation>
    <scope>NUCLEOTIDE SEQUENCE [LARGE SCALE GENOMIC DNA]</scope>
    <source>
        <strain evidence="2 3">A346</strain>
    </source>
</reference>
<comment type="caution">
    <text evidence="2">The sequence shown here is derived from an EMBL/GenBank/DDBJ whole genome shotgun (WGS) entry which is preliminary data.</text>
</comment>
<organism evidence="2 3">
    <name type="scientific">Marinobacterium weihaiense</name>
    <dbReference type="NCBI Taxonomy" id="2851016"/>
    <lineage>
        <taxon>Bacteria</taxon>
        <taxon>Pseudomonadati</taxon>
        <taxon>Pseudomonadota</taxon>
        <taxon>Gammaproteobacteria</taxon>
        <taxon>Oceanospirillales</taxon>
        <taxon>Oceanospirillaceae</taxon>
        <taxon>Marinobacterium</taxon>
    </lineage>
</organism>
<keyword evidence="1" id="KW-0732">Signal</keyword>
<evidence type="ECO:0000313" key="3">
    <source>
        <dbReference type="Proteomes" id="UP000755551"/>
    </source>
</evidence>
<feature type="chain" id="PRO_5045560368" description="DUF4124 domain-containing protein" evidence="1">
    <location>
        <begin position="21"/>
        <end position="164"/>
    </location>
</feature>
<protein>
    <recommendedName>
        <fullName evidence="4">DUF4124 domain-containing protein</fullName>
    </recommendedName>
</protein>